<evidence type="ECO:0000256" key="4">
    <source>
        <dbReference type="ARBA" id="ARBA00022692"/>
    </source>
</evidence>
<comment type="subcellular location">
    <subcellularLocation>
        <location evidence="1">Cell membrane</location>
        <topology evidence="1">Multi-pass membrane protein</topology>
    </subcellularLocation>
</comment>
<keyword evidence="11" id="KW-1185">Reference proteome</keyword>
<dbReference type="SUPFAM" id="SSF82866">
    <property type="entry name" value="Multidrug efflux transporter AcrB transmembrane domain"/>
    <property type="match status" value="2"/>
</dbReference>
<dbReference type="GO" id="GO:0005886">
    <property type="term" value="C:plasma membrane"/>
    <property type="evidence" value="ECO:0007669"/>
    <property type="project" value="UniProtKB-SubCell"/>
</dbReference>
<dbReference type="InterPro" id="IPR004869">
    <property type="entry name" value="MMPL_dom"/>
</dbReference>
<feature type="transmembrane region" description="Helical" evidence="8">
    <location>
        <begin position="585"/>
        <end position="607"/>
    </location>
</feature>
<sequence length="773" mass="81637">MTTSPPRSGSSPGFRLSNLRPGGRHRARVTTPQDAAGGFTSRPLVRSRLLRVIVARPRTVLLVTVVVTILAAIVGIGAVSRMKTGGFGDPDSDSVRGTQALLARFGSAEPNLVVLVGSSVGVETPAVRTKGQNVTAVLRREPGVQIVASYWETPVAELRGRSGDVGLIVAHIDGDEDASAEHTGRLHDVLTHSDSPTAGVTISLGGLTQINNDINMQVTKDLAKAESIAVPVTLLLLLAVFGTVVTAGIPLLVGILAIIGTLSGLAILAALTEVSVFAVNLTTALGLGLAIDYCLLFVSRYREEREHHYGTVAALDATMCSAGRTIMFSAATVAAALCCLLVFPQYFLRSFAFAGVMVVAITLAGALIVLPALLLLLRGRIERWPLPLRRRPVQPAGLSMVGRVAALAWRRPLLTALPTLALLLLLGIPFLHVTFGVPDDRVLPTSTESRHTADRLRTDFGVVNNGALAVVADTWGSGPTATTDTATYASRLSTIPGVDRVDSASGSFTAGHQTTPPGPTATRFTAGDATWLSILSRTEPYSPAGARLAHAIRATPVPHHRRVLVTGQAAQLIDITASIGHRLPLALTLIAVITFAVLFLLTGSIVLPVKALAFNLLSLSAVFGTMVWIFQDGHLAGPLGITPGPLPVAIPVLLFCITYGLSMDYAVFVLARIRERHDTGATLHRAVVDGLSRSGRIISAAALILAVSFFATLVSGVSFIKLFGLGTGLAILLDALIVRPILVPAFMRLAGQWNWWAPRPLRAIHNRIGIREE</sequence>
<protein>
    <submittedName>
        <fullName evidence="10">Integral membrane protein</fullName>
    </submittedName>
</protein>
<keyword evidence="4 8" id="KW-0812">Transmembrane</keyword>
<feature type="transmembrane region" description="Helical" evidence="8">
    <location>
        <begin position="228"/>
        <end position="245"/>
    </location>
</feature>
<evidence type="ECO:0000256" key="5">
    <source>
        <dbReference type="ARBA" id="ARBA00022989"/>
    </source>
</evidence>
<evidence type="ECO:0000313" key="11">
    <source>
        <dbReference type="Proteomes" id="UP000199013"/>
    </source>
</evidence>
<feature type="transmembrane region" description="Helical" evidence="8">
    <location>
        <begin position="413"/>
        <end position="435"/>
    </location>
</feature>
<evidence type="ECO:0000256" key="6">
    <source>
        <dbReference type="ARBA" id="ARBA00023136"/>
    </source>
</evidence>
<gene>
    <name evidence="10" type="ORF">FDG2_4457</name>
</gene>
<evidence type="ECO:0000256" key="8">
    <source>
        <dbReference type="SAM" id="Phobius"/>
    </source>
</evidence>
<name>A0A1C3P5W1_9ACTN</name>
<evidence type="ECO:0000259" key="9">
    <source>
        <dbReference type="PROSITE" id="PS50156"/>
    </source>
</evidence>
<feature type="transmembrane region" description="Helical" evidence="8">
    <location>
        <begin position="277"/>
        <end position="298"/>
    </location>
</feature>
<keyword evidence="5 8" id="KW-1133">Transmembrane helix</keyword>
<evidence type="ECO:0000256" key="7">
    <source>
        <dbReference type="SAM" id="MobiDB-lite"/>
    </source>
</evidence>
<dbReference type="AlphaFoldDB" id="A0A1C3P5W1"/>
<keyword evidence="6 8" id="KW-0472">Membrane</keyword>
<reference evidence="11" key="1">
    <citation type="submission" date="2016-02" db="EMBL/GenBank/DDBJ databases">
        <authorList>
            <person name="Wibberg D."/>
        </authorList>
    </citation>
    <scope>NUCLEOTIDE SEQUENCE [LARGE SCALE GENOMIC DNA]</scope>
</reference>
<keyword evidence="3" id="KW-1003">Cell membrane</keyword>
<dbReference type="InterPro" id="IPR000731">
    <property type="entry name" value="SSD"/>
</dbReference>
<feature type="transmembrane region" description="Helical" evidence="8">
    <location>
        <begin position="252"/>
        <end position="271"/>
    </location>
</feature>
<feature type="region of interest" description="Disordered" evidence="7">
    <location>
        <begin position="1"/>
        <end position="38"/>
    </location>
</feature>
<proteinExistence type="inferred from homology"/>
<feature type="compositionally biased region" description="Low complexity" evidence="7">
    <location>
        <begin position="1"/>
        <end position="17"/>
    </location>
</feature>
<dbReference type="InterPro" id="IPR050545">
    <property type="entry name" value="Mycobact_MmpL"/>
</dbReference>
<dbReference type="Proteomes" id="UP000199013">
    <property type="component" value="Unassembled WGS sequence"/>
</dbReference>
<feature type="transmembrane region" description="Helical" evidence="8">
    <location>
        <begin position="694"/>
        <end position="713"/>
    </location>
</feature>
<dbReference type="PROSITE" id="PS50156">
    <property type="entry name" value="SSD"/>
    <property type="match status" value="1"/>
</dbReference>
<feature type="transmembrane region" description="Helical" evidence="8">
    <location>
        <begin position="60"/>
        <end position="80"/>
    </location>
</feature>
<feature type="domain" description="SSD" evidence="9">
    <location>
        <begin position="585"/>
        <end position="748"/>
    </location>
</feature>
<evidence type="ECO:0000256" key="1">
    <source>
        <dbReference type="ARBA" id="ARBA00004651"/>
    </source>
</evidence>
<accession>A0A1C3P5W1</accession>
<feature type="transmembrane region" description="Helical" evidence="8">
    <location>
        <begin position="650"/>
        <end position="673"/>
    </location>
</feature>
<dbReference type="PANTHER" id="PTHR33406:SF11">
    <property type="entry name" value="MEMBRANE PROTEIN SCO6666-RELATED"/>
    <property type="match status" value="1"/>
</dbReference>
<comment type="similarity">
    <text evidence="2">Belongs to the resistance-nodulation-cell division (RND) (TC 2.A.6) family. MmpL subfamily.</text>
</comment>
<dbReference type="PANTHER" id="PTHR33406">
    <property type="entry name" value="MEMBRANE PROTEIN MJ1562-RELATED"/>
    <property type="match status" value="1"/>
</dbReference>
<evidence type="ECO:0000313" key="10">
    <source>
        <dbReference type="EMBL" id="SBW25209.1"/>
    </source>
</evidence>
<dbReference type="Gene3D" id="1.20.1640.10">
    <property type="entry name" value="Multidrug efflux transporter AcrB transmembrane domain"/>
    <property type="match status" value="2"/>
</dbReference>
<evidence type="ECO:0000256" key="3">
    <source>
        <dbReference type="ARBA" id="ARBA00022475"/>
    </source>
</evidence>
<evidence type="ECO:0000256" key="2">
    <source>
        <dbReference type="ARBA" id="ARBA00010157"/>
    </source>
</evidence>
<feature type="transmembrane region" description="Helical" evidence="8">
    <location>
        <begin position="326"/>
        <end position="347"/>
    </location>
</feature>
<dbReference type="EMBL" id="FLUV01001869">
    <property type="protein sequence ID" value="SBW25209.1"/>
    <property type="molecule type" value="Genomic_DNA"/>
</dbReference>
<dbReference type="Pfam" id="PF03176">
    <property type="entry name" value="MMPL"/>
    <property type="match status" value="2"/>
</dbReference>
<feature type="transmembrane region" description="Helical" evidence="8">
    <location>
        <begin position="612"/>
        <end position="630"/>
    </location>
</feature>
<organism evidence="10 11">
    <name type="scientific">Candidatus Protofrankia californiensis</name>
    <dbReference type="NCBI Taxonomy" id="1839754"/>
    <lineage>
        <taxon>Bacteria</taxon>
        <taxon>Bacillati</taxon>
        <taxon>Actinomycetota</taxon>
        <taxon>Actinomycetes</taxon>
        <taxon>Frankiales</taxon>
        <taxon>Frankiaceae</taxon>
        <taxon>Protofrankia</taxon>
    </lineage>
</organism>
<feature type="transmembrane region" description="Helical" evidence="8">
    <location>
        <begin position="353"/>
        <end position="377"/>
    </location>
</feature>